<keyword evidence="2" id="KW-1185">Reference proteome</keyword>
<name>A0AAD6RXE1_9AGAR</name>
<proteinExistence type="predicted"/>
<evidence type="ECO:0000313" key="1">
    <source>
        <dbReference type="EMBL" id="KAJ7017009.1"/>
    </source>
</evidence>
<accession>A0AAD6RXE1</accession>
<sequence length="658" mass="74678">MEISKSQTLQREQKYPVFTLADLELSRTLNPTNPKHTRVIARLVPHQKLVMLRQYHSKSTPELAVPWRVPAFRTGTVYRNGAGLSFNPAVTGRTADLLSAMHSPVQKVIKGLYRKSPRALQREAIEIITGVLDGMNHLRENGIALADLVNQLSNIQYDGTKVILNVELPKQEARSTDTPSPLPQNPVTWAPPQGSITMKQVFFPVRDQTLLLIRCIREGGVLDISDNFWRCLQPPVMSVQPLFNSLFQIGFPDGEVKELFGLPENIRPTDREASTIPSALWPIWWYLMGCDLERRLHDLRNIIEKLYGPSSQVIDIPQALIAAGNFPYQDFPPTRWTGYNPLGLGTVACLTKSREWVTVCDILGELRDEGIISIDPFISTYIDDDDEQANPDEEVIRADSGIFSESVGDYTRYKFWRKRPFSLEIGRATTTSLHDPAASETRRRIQEYFHERLPSLLEQNSWICQELTEGFVLVTSVSSRRTSRLTHDHDTQVEAQSQKCLQCMTFARERPQPAATGGQNLKANGVYFHAMPEQSITLSGPVEHDRWGRWTISIGEHEIELEPPGYFSHTYEQVLPHSQTAVFKACSHNRTELPVVDYFLTHVLSFSLNPSSLSTRHSVFLVDVVVNETCLNMPLVLYPNGEKDWACIFEDHRHQISI</sequence>
<comment type="caution">
    <text evidence="1">The sequence shown here is derived from an EMBL/GenBank/DDBJ whole genome shotgun (WGS) entry which is preliminary data.</text>
</comment>
<reference evidence="1" key="1">
    <citation type="submission" date="2023-03" db="EMBL/GenBank/DDBJ databases">
        <title>Massive genome expansion in bonnet fungi (Mycena s.s.) driven by repeated elements and novel gene families across ecological guilds.</title>
        <authorList>
            <consortium name="Lawrence Berkeley National Laboratory"/>
            <person name="Harder C.B."/>
            <person name="Miyauchi S."/>
            <person name="Viragh M."/>
            <person name="Kuo A."/>
            <person name="Thoen E."/>
            <person name="Andreopoulos B."/>
            <person name="Lu D."/>
            <person name="Skrede I."/>
            <person name="Drula E."/>
            <person name="Henrissat B."/>
            <person name="Morin E."/>
            <person name="Kohler A."/>
            <person name="Barry K."/>
            <person name="LaButti K."/>
            <person name="Morin E."/>
            <person name="Salamov A."/>
            <person name="Lipzen A."/>
            <person name="Mereny Z."/>
            <person name="Hegedus B."/>
            <person name="Baldrian P."/>
            <person name="Stursova M."/>
            <person name="Weitz H."/>
            <person name="Taylor A."/>
            <person name="Grigoriev I.V."/>
            <person name="Nagy L.G."/>
            <person name="Martin F."/>
            <person name="Kauserud H."/>
        </authorList>
    </citation>
    <scope>NUCLEOTIDE SEQUENCE</scope>
    <source>
        <strain evidence="1">CBHHK200</strain>
    </source>
</reference>
<gene>
    <name evidence="1" type="ORF">C8F04DRAFT_1201174</name>
</gene>
<protein>
    <submittedName>
        <fullName evidence="1">Uncharacterized protein</fullName>
    </submittedName>
</protein>
<evidence type="ECO:0000313" key="2">
    <source>
        <dbReference type="Proteomes" id="UP001218188"/>
    </source>
</evidence>
<dbReference type="AlphaFoldDB" id="A0AAD6RXE1"/>
<dbReference type="EMBL" id="JARJCM010000443">
    <property type="protein sequence ID" value="KAJ7017009.1"/>
    <property type="molecule type" value="Genomic_DNA"/>
</dbReference>
<organism evidence="1 2">
    <name type="scientific">Mycena alexandri</name>
    <dbReference type="NCBI Taxonomy" id="1745969"/>
    <lineage>
        <taxon>Eukaryota</taxon>
        <taxon>Fungi</taxon>
        <taxon>Dikarya</taxon>
        <taxon>Basidiomycota</taxon>
        <taxon>Agaricomycotina</taxon>
        <taxon>Agaricomycetes</taxon>
        <taxon>Agaricomycetidae</taxon>
        <taxon>Agaricales</taxon>
        <taxon>Marasmiineae</taxon>
        <taxon>Mycenaceae</taxon>
        <taxon>Mycena</taxon>
    </lineage>
</organism>
<dbReference type="Proteomes" id="UP001218188">
    <property type="component" value="Unassembled WGS sequence"/>
</dbReference>